<dbReference type="Proteomes" id="UP000638043">
    <property type="component" value="Unassembled WGS sequence"/>
</dbReference>
<sequence>MVTMMNPPISEISGFDGASPVVQLKYVDTNEGGLWATWRWEHALDKPRIWGIQPQLIAGALAAFAQASPNPVAGETVDAALQRAWRVWGDVEQEKRLSAALAGSLLPGGLAAELNHFLMRGLRPHVRIQPSPSLGSVPWEALRIDQGERMVHCSDVSMLLPASIRHAPARRPARAGSAAVRVINPAIPGNIPNLGSVLRESEPLLESALGHSGRPHVSRDRLRGELDGAGRLLYVGHVTTGTFGLDTRLHLTDGPETQGGADVIAGLHRPLTAADIIDAEWRIPERVALLACASGGETGFADPVGLVAALTLRGARVVTSARWTLPTDVGLEWLQAQGLSVSATESSAPFSAFAEMVIATDGAHESADPVTALCAWQRARADRWEKTGDPAYSPLTWGALTTSLA</sequence>
<dbReference type="Pfam" id="PF12770">
    <property type="entry name" value="CHAT"/>
    <property type="match status" value="1"/>
</dbReference>
<reference evidence="3" key="1">
    <citation type="journal article" date="2019" name="Int. J. Syst. Evol. Microbiol.">
        <title>The Global Catalogue of Microorganisms (GCM) 10K type strain sequencing project: providing services to taxonomists for standard genome sequencing and annotation.</title>
        <authorList>
            <consortium name="The Broad Institute Genomics Platform"/>
            <consortium name="The Broad Institute Genome Sequencing Center for Infectious Disease"/>
            <person name="Wu L."/>
            <person name="Ma J."/>
        </authorList>
    </citation>
    <scope>NUCLEOTIDE SEQUENCE [LARGE SCALE GENOMIC DNA]</scope>
    <source>
        <strain evidence="3">CGMCC 4.7181</strain>
    </source>
</reference>
<feature type="domain" description="CHAT" evidence="1">
    <location>
        <begin position="100"/>
        <end position="328"/>
    </location>
</feature>
<dbReference type="EMBL" id="BMMQ01000006">
    <property type="protein sequence ID" value="GGO64843.1"/>
    <property type="molecule type" value="Genomic_DNA"/>
</dbReference>
<accession>A0ABQ2N2K4</accession>
<evidence type="ECO:0000259" key="1">
    <source>
        <dbReference type="Pfam" id="PF12770"/>
    </source>
</evidence>
<name>A0ABQ2N2K4_9MICO</name>
<gene>
    <name evidence="2" type="ORF">GCM10010910_20650</name>
</gene>
<protein>
    <submittedName>
        <fullName evidence="2">CHAT domain-containing protein</fullName>
    </submittedName>
</protein>
<dbReference type="InterPro" id="IPR024983">
    <property type="entry name" value="CHAT_dom"/>
</dbReference>
<evidence type="ECO:0000313" key="2">
    <source>
        <dbReference type="EMBL" id="GGO64843.1"/>
    </source>
</evidence>
<proteinExistence type="predicted"/>
<organism evidence="2 3">
    <name type="scientific">Microbacterium nanhaiense</name>
    <dbReference type="NCBI Taxonomy" id="1301026"/>
    <lineage>
        <taxon>Bacteria</taxon>
        <taxon>Bacillati</taxon>
        <taxon>Actinomycetota</taxon>
        <taxon>Actinomycetes</taxon>
        <taxon>Micrococcales</taxon>
        <taxon>Microbacteriaceae</taxon>
        <taxon>Microbacterium</taxon>
    </lineage>
</organism>
<evidence type="ECO:0000313" key="3">
    <source>
        <dbReference type="Proteomes" id="UP000638043"/>
    </source>
</evidence>
<comment type="caution">
    <text evidence="2">The sequence shown here is derived from an EMBL/GenBank/DDBJ whole genome shotgun (WGS) entry which is preliminary data.</text>
</comment>
<keyword evidence="3" id="KW-1185">Reference proteome</keyword>
<dbReference type="RefSeq" id="WP_188701603.1">
    <property type="nucleotide sequence ID" value="NZ_BMMQ01000006.1"/>
</dbReference>